<dbReference type="PANTHER" id="PTHR12707:SF0">
    <property type="entry name" value="PININ"/>
    <property type="match status" value="1"/>
</dbReference>
<protein>
    <recommendedName>
        <fullName evidence="9">Pinin/SDK/MemA protein domain-containing protein</fullName>
    </recommendedName>
</protein>
<evidence type="ECO:0000256" key="6">
    <source>
        <dbReference type="ARBA" id="ARBA00023187"/>
    </source>
</evidence>
<feature type="compositionally biased region" description="Basic and acidic residues" evidence="8">
    <location>
        <begin position="138"/>
        <end position="169"/>
    </location>
</feature>
<keyword evidence="7" id="KW-0539">Nucleus</keyword>
<feature type="region of interest" description="Disordered" evidence="8">
    <location>
        <begin position="124"/>
        <end position="169"/>
    </location>
</feature>
<evidence type="ECO:0000313" key="10">
    <source>
        <dbReference type="EMBL" id="KAL0637129.1"/>
    </source>
</evidence>
<keyword evidence="3" id="KW-0507">mRNA processing</keyword>
<dbReference type="Proteomes" id="UP001447188">
    <property type="component" value="Unassembled WGS sequence"/>
</dbReference>
<feature type="compositionally biased region" description="Basic and acidic residues" evidence="8">
    <location>
        <begin position="42"/>
        <end position="66"/>
    </location>
</feature>
<reference evidence="10 11" key="1">
    <citation type="submission" date="2024-02" db="EMBL/GenBank/DDBJ databases">
        <title>Discinaceae phylogenomics.</title>
        <authorList>
            <person name="Dirks A.C."/>
            <person name="James T.Y."/>
        </authorList>
    </citation>
    <scope>NUCLEOTIDE SEQUENCE [LARGE SCALE GENOMIC DNA]</scope>
    <source>
        <strain evidence="10 11">ACD0624</strain>
    </source>
</reference>
<comment type="subcellular location">
    <subcellularLocation>
        <location evidence="1">Nucleus</location>
    </subcellularLocation>
</comment>
<dbReference type="Pfam" id="PF04696">
    <property type="entry name" value="Pinin_SDK_memA"/>
    <property type="match status" value="1"/>
</dbReference>
<dbReference type="InterPro" id="IPR006786">
    <property type="entry name" value="Pinin_SDK_MemA"/>
</dbReference>
<dbReference type="PANTHER" id="PTHR12707">
    <property type="entry name" value="PINN"/>
    <property type="match status" value="1"/>
</dbReference>
<dbReference type="InterPro" id="IPR039853">
    <property type="entry name" value="Pinin"/>
</dbReference>
<comment type="caution">
    <text evidence="10">The sequence shown here is derived from an EMBL/GenBank/DDBJ whole genome shotgun (WGS) entry which is preliminary data.</text>
</comment>
<proteinExistence type="inferred from homology"/>
<evidence type="ECO:0000256" key="5">
    <source>
        <dbReference type="ARBA" id="ARBA00023163"/>
    </source>
</evidence>
<evidence type="ECO:0000256" key="4">
    <source>
        <dbReference type="ARBA" id="ARBA00023015"/>
    </source>
</evidence>
<gene>
    <name evidence="10" type="ORF">Q9L58_003952</name>
</gene>
<evidence type="ECO:0000259" key="9">
    <source>
        <dbReference type="Pfam" id="PF04696"/>
    </source>
</evidence>
<evidence type="ECO:0000256" key="2">
    <source>
        <dbReference type="ARBA" id="ARBA00010386"/>
    </source>
</evidence>
<feature type="compositionally biased region" description="Basic and acidic residues" evidence="8">
    <location>
        <begin position="76"/>
        <end position="90"/>
    </location>
</feature>
<dbReference type="EMBL" id="JBBBZM010000039">
    <property type="protein sequence ID" value="KAL0637129.1"/>
    <property type="molecule type" value="Genomic_DNA"/>
</dbReference>
<evidence type="ECO:0000313" key="11">
    <source>
        <dbReference type="Proteomes" id="UP001447188"/>
    </source>
</evidence>
<feature type="region of interest" description="Disordered" evidence="8">
    <location>
        <begin position="1"/>
        <end position="109"/>
    </location>
</feature>
<name>A0ABR3GMI0_9PEZI</name>
<evidence type="ECO:0000256" key="8">
    <source>
        <dbReference type="SAM" id="MobiDB-lite"/>
    </source>
</evidence>
<keyword evidence="6" id="KW-0508">mRNA splicing</keyword>
<evidence type="ECO:0000256" key="3">
    <source>
        <dbReference type="ARBA" id="ARBA00022664"/>
    </source>
</evidence>
<organism evidence="10 11">
    <name type="scientific">Discina gigas</name>
    <dbReference type="NCBI Taxonomy" id="1032678"/>
    <lineage>
        <taxon>Eukaryota</taxon>
        <taxon>Fungi</taxon>
        <taxon>Dikarya</taxon>
        <taxon>Ascomycota</taxon>
        <taxon>Pezizomycotina</taxon>
        <taxon>Pezizomycetes</taxon>
        <taxon>Pezizales</taxon>
        <taxon>Discinaceae</taxon>
        <taxon>Discina</taxon>
    </lineage>
</organism>
<feature type="domain" description="Pinin/SDK/MemA protein" evidence="9">
    <location>
        <begin position="104"/>
        <end position="226"/>
    </location>
</feature>
<accession>A0ABR3GMI0</accession>
<feature type="region of interest" description="Disordered" evidence="8">
    <location>
        <begin position="273"/>
        <end position="302"/>
    </location>
</feature>
<keyword evidence="5" id="KW-0804">Transcription</keyword>
<comment type="similarity">
    <text evidence="2">Belongs to the pinin family.</text>
</comment>
<sequence>MSDMSEEQITIVSTVIVPSEEGAGTPPGRLAKRRQSSLSPESAKRARLNHDSSIKYEDGEGGELRHGSKIGIAVEEQAKVKAESDDESSRPSRRPPRRATGKDEERKRGKRLFGALLGTIGKFQQDSSSARARTSAVKRREAEAKTQERLKQQTEEIDERRKKQDQDINLKRRMEQREFDKRAMYIRHANVLAQANILTTAAIPKLFYLPWKLLPAEEERIKLQIEETEDTIAQEQRDFQLRREQEQEDEQLNGANSLDEPDLATDYHHEAIDTTAGDDNDQGDAETVNPENDDTNLDNAPVLDEGLDASDIRRLSDLGDTGDVVVEAGEDTVIY</sequence>
<keyword evidence="4" id="KW-0805">Transcription regulation</keyword>
<evidence type="ECO:0000256" key="7">
    <source>
        <dbReference type="ARBA" id="ARBA00023242"/>
    </source>
</evidence>
<keyword evidence="11" id="KW-1185">Reference proteome</keyword>
<evidence type="ECO:0000256" key="1">
    <source>
        <dbReference type="ARBA" id="ARBA00004123"/>
    </source>
</evidence>
<feature type="region of interest" description="Disordered" evidence="8">
    <location>
        <begin position="242"/>
        <end position="261"/>
    </location>
</feature>